<dbReference type="InterPro" id="IPR006143">
    <property type="entry name" value="RND_pump_MFP"/>
</dbReference>
<dbReference type="EMBL" id="JBGOOT010000004">
    <property type="protein sequence ID" value="MEZ8194686.1"/>
    <property type="molecule type" value="Genomic_DNA"/>
</dbReference>
<evidence type="ECO:0000313" key="5">
    <source>
        <dbReference type="Proteomes" id="UP001569153"/>
    </source>
</evidence>
<accession>A0ABV4M584</accession>
<proteinExistence type="inferred from homology"/>
<feature type="region of interest" description="Disordered" evidence="2">
    <location>
        <begin position="154"/>
        <end position="173"/>
    </location>
</feature>
<reference evidence="4 5" key="1">
    <citation type="submission" date="2024-06" db="EMBL/GenBank/DDBJ databases">
        <authorList>
            <person name="Steensen K."/>
            <person name="Seneca J."/>
            <person name="Bartlau N."/>
            <person name="Yu A.X."/>
            <person name="Polz M.F."/>
        </authorList>
    </citation>
    <scope>NUCLEOTIDE SEQUENCE [LARGE SCALE GENOMIC DNA]</scope>
    <source>
        <strain evidence="4 5">FF146</strain>
    </source>
</reference>
<dbReference type="RefSeq" id="WP_371730083.1">
    <property type="nucleotide sequence ID" value="NZ_JBGOOT010000004.1"/>
</dbReference>
<feature type="domain" description="Multidrug resistance protein MdtA-like barrel-sandwich hybrid" evidence="3">
    <location>
        <begin position="95"/>
        <end position="230"/>
    </location>
</feature>
<comment type="similarity">
    <text evidence="1">Belongs to the membrane fusion protein (MFP) (TC 8.A.1) family.</text>
</comment>
<dbReference type="Gene3D" id="1.10.287.470">
    <property type="entry name" value="Helix hairpin bin"/>
    <property type="match status" value="1"/>
</dbReference>
<evidence type="ECO:0000313" key="4">
    <source>
        <dbReference type="EMBL" id="MEZ8194686.1"/>
    </source>
</evidence>
<evidence type="ECO:0000259" key="3">
    <source>
        <dbReference type="Pfam" id="PF25917"/>
    </source>
</evidence>
<dbReference type="PANTHER" id="PTHR30469:SF12">
    <property type="entry name" value="MULTIDRUG RESISTANCE PROTEIN MDTA"/>
    <property type="match status" value="1"/>
</dbReference>
<dbReference type="InterPro" id="IPR058625">
    <property type="entry name" value="MdtA-like_BSH"/>
</dbReference>
<dbReference type="NCBIfam" id="TIGR01730">
    <property type="entry name" value="RND_mfp"/>
    <property type="match status" value="1"/>
</dbReference>
<feature type="compositionally biased region" description="Basic and acidic residues" evidence="2">
    <location>
        <begin position="154"/>
        <end position="163"/>
    </location>
</feature>
<dbReference type="Pfam" id="PF25917">
    <property type="entry name" value="BSH_RND"/>
    <property type="match status" value="1"/>
</dbReference>
<dbReference type="PANTHER" id="PTHR30469">
    <property type="entry name" value="MULTIDRUG RESISTANCE PROTEIN MDTA"/>
    <property type="match status" value="1"/>
</dbReference>
<dbReference type="SUPFAM" id="SSF111369">
    <property type="entry name" value="HlyD-like secretion proteins"/>
    <property type="match status" value="1"/>
</dbReference>
<comment type="caution">
    <text evidence="4">The sequence shown here is derived from an EMBL/GenBank/DDBJ whole genome shotgun (WGS) entry which is preliminary data.</text>
</comment>
<evidence type="ECO:0000256" key="1">
    <source>
        <dbReference type="ARBA" id="ARBA00009477"/>
    </source>
</evidence>
<dbReference type="Gene3D" id="2.40.50.100">
    <property type="match status" value="1"/>
</dbReference>
<gene>
    <name evidence="4" type="ORF">ACED38_07260</name>
</gene>
<dbReference type="Gene3D" id="2.40.30.170">
    <property type="match status" value="1"/>
</dbReference>
<sequence>MKFNPVTIAITLVSGVSIFGAIAYNGEKIDQQLANESKPSASLQVGEMSNAHLDLDTLSVNSLPLVSVIEPKAQTYQTEVVGYGEAKPRFELTFTGEVNGRIDAISSRFESGQVVKKGELLASVDPTQYQQAMTLAKANVAQAQLNYLEEQRQGEQAKSEWKRSGLSGEPDSPLVLREPQMAQVQAALDNAKLELIKAQKDLENTHIKAPFDALVVSRNLHPGSYLQTGGEIATLYSISEVEIEIPLSESQWNALPNMGNEQLNQHHGDWLVTLTNSDGDETWQGYVGRIQQHLSQSTRQRSLVVIVDKPLEQTSDLYPGTFVKATISGKSIDNVWQLPASAVSQQGELWLVNDNGLLVKTPANKQFEKSGLVYINASGLTVDPLESESTHSESVFKVVTRPLSSYQVGMRVATKVEG</sequence>
<name>A0ABV4M584_9VIBR</name>
<protein>
    <submittedName>
        <fullName evidence="4">Efflux RND transporter periplasmic adaptor subunit</fullName>
    </submittedName>
</protein>
<dbReference type="Proteomes" id="UP001569153">
    <property type="component" value="Unassembled WGS sequence"/>
</dbReference>
<keyword evidence="5" id="KW-1185">Reference proteome</keyword>
<evidence type="ECO:0000256" key="2">
    <source>
        <dbReference type="SAM" id="MobiDB-lite"/>
    </source>
</evidence>
<organism evidence="4 5">
    <name type="scientific">Vibrio cortegadensis</name>
    <dbReference type="NCBI Taxonomy" id="1328770"/>
    <lineage>
        <taxon>Bacteria</taxon>
        <taxon>Pseudomonadati</taxon>
        <taxon>Pseudomonadota</taxon>
        <taxon>Gammaproteobacteria</taxon>
        <taxon>Vibrionales</taxon>
        <taxon>Vibrionaceae</taxon>
        <taxon>Vibrio</taxon>
    </lineage>
</organism>